<keyword evidence="1" id="KW-0863">Zinc-finger</keyword>
<keyword evidence="1" id="KW-0862">Zinc</keyword>
<reference evidence="4 5" key="1">
    <citation type="submission" date="2016-03" db="EMBL/GenBank/DDBJ databases">
        <title>Trachymyrmex septentrionalis WGS genome.</title>
        <authorList>
            <person name="Nygaard S."/>
            <person name="Hu H."/>
            <person name="Boomsma J."/>
            <person name="Zhang G."/>
        </authorList>
    </citation>
    <scope>NUCLEOTIDE SEQUENCE [LARGE SCALE GENOMIC DNA]</scope>
    <source>
        <strain evidence="4">Tsep2-gDNA-1</strain>
        <tissue evidence="4">Whole body</tissue>
    </source>
</reference>
<evidence type="ECO:0000256" key="1">
    <source>
        <dbReference type="PROSITE-ProRule" id="PRU00042"/>
    </source>
</evidence>
<gene>
    <name evidence="4" type="ORF">ALC56_14562</name>
</gene>
<dbReference type="InterPro" id="IPR013087">
    <property type="entry name" value="Znf_C2H2_type"/>
</dbReference>
<evidence type="ECO:0000259" key="3">
    <source>
        <dbReference type="PROSITE" id="PS50157"/>
    </source>
</evidence>
<dbReference type="AlphaFoldDB" id="A0A195ESE9"/>
<evidence type="ECO:0000256" key="2">
    <source>
        <dbReference type="SAM" id="MobiDB-lite"/>
    </source>
</evidence>
<protein>
    <recommendedName>
        <fullName evidence="3">C2H2-type domain-containing protein</fullName>
    </recommendedName>
</protein>
<dbReference type="STRING" id="34720.A0A195ESE9"/>
<dbReference type="SUPFAM" id="SSF57667">
    <property type="entry name" value="beta-beta-alpha zinc fingers"/>
    <property type="match status" value="1"/>
</dbReference>
<dbReference type="PROSITE" id="PS50157">
    <property type="entry name" value="ZINC_FINGER_C2H2_2"/>
    <property type="match status" value="1"/>
</dbReference>
<sequence length="89" mass="9564">ISEALGTGSSSWHSEDGGPNSRRGGETPSSCATPTSASFPSEPEVDVDVSVNPDGNNPAAPYPCQFCDRTFPRLSYLKKHEQVRDDIPR</sequence>
<dbReference type="InterPro" id="IPR036236">
    <property type="entry name" value="Znf_C2H2_sf"/>
</dbReference>
<proteinExistence type="predicted"/>
<feature type="region of interest" description="Disordered" evidence="2">
    <location>
        <begin position="1"/>
        <end position="63"/>
    </location>
</feature>
<name>A0A195ESE9_9HYME</name>
<dbReference type="EMBL" id="KQ981989">
    <property type="protein sequence ID" value="KYN31175.1"/>
    <property type="molecule type" value="Genomic_DNA"/>
</dbReference>
<keyword evidence="5" id="KW-1185">Reference proteome</keyword>
<dbReference type="Gene3D" id="3.30.160.60">
    <property type="entry name" value="Classic Zinc Finger"/>
    <property type="match status" value="1"/>
</dbReference>
<accession>A0A195ESE9</accession>
<feature type="compositionally biased region" description="Low complexity" evidence="2">
    <location>
        <begin position="27"/>
        <end position="41"/>
    </location>
</feature>
<organism evidence="4 5">
    <name type="scientific">Trachymyrmex septentrionalis</name>
    <dbReference type="NCBI Taxonomy" id="34720"/>
    <lineage>
        <taxon>Eukaryota</taxon>
        <taxon>Metazoa</taxon>
        <taxon>Ecdysozoa</taxon>
        <taxon>Arthropoda</taxon>
        <taxon>Hexapoda</taxon>
        <taxon>Insecta</taxon>
        <taxon>Pterygota</taxon>
        <taxon>Neoptera</taxon>
        <taxon>Endopterygota</taxon>
        <taxon>Hymenoptera</taxon>
        <taxon>Apocrita</taxon>
        <taxon>Aculeata</taxon>
        <taxon>Formicoidea</taxon>
        <taxon>Formicidae</taxon>
        <taxon>Myrmicinae</taxon>
        <taxon>Trachymyrmex</taxon>
    </lineage>
</organism>
<dbReference type="Proteomes" id="UP000078541">
    <property type="component" value="Unassembled WGS sequence"/>
</dbReference>
<evidence type="ECO:0000313" key="4">
    <source>
        <dbReference type="EMBL" id="KYN31175.1"/>
    </source>
</evidence>
<feature type="non-terminal residue" evidence="4">
    <location>
        <position position="1"/>
    </location>
</feature>
<evidence type="ECO:0000313" key="5">
    <source>
        <dbReference type="Proteomes" id="UP000078541"/>
    </source>
</evidence>
<dbReference type="GO" id="GO:0008270">
    <property type="term" value="F:zinc ion binding"/>
    <property type="evidence" value="ECO:0007669"/>
    <property type="project" value="UniProtKB-KW"/>
</dbReference>
<keyword evidence="1" id="KW-0479">Metal-binding</keyword>
<feature type="domain" description="C2H2-type" evidence="3">
    <location>
        <begin position="62"/>
        <end position="83"/>
    </location>
</feature>